<evidence type="ECO:0000259" key="2">
    <source>
        <dbReference type="Pfam" id="PF12072"/>
    </source>
</evidence>
<name>A0A0G0BQ21_9BACT</name>
<feature type="domain" description="Ribonuclease Y N-terminal" evidence="2">
    <location>
        <begin position="2"/>
        <end position="99"/>
    </location>
</feature>
<keyword evidence="1" id="KW-0175">Coiled coil</keyword>
<reference evidence="3 4" key="1">
    <citation type="journal article" date="2015" name="Nature">
        <title>rRNA introns, odd ribosomes, and small enigmatic genomes across a large radiation of phyla.</title>
        <authorList>
            <person name="Brown C.T."/>
            <person name="Hug L.A."/>
            <person name="Thomas B.C."/>
            <person name="Sharon I."/>
            <person name="Castelle C.J."/>
            <person name="Singh A."/>
            <person name="Wilkins M.J."/>
            <person name="Williams K.H."/>
            <person name="Banfield J.F."/>
        </authorList>
    </citation>
    <scope>NUCLEOTIDE SEQUENCE [LARGE SCALE GENOMIC DNA]</scope>
</reference>
<feature type="coiled-coil region" evidence="1">
    <location>
        <begin position="37"/>
        <end position="86"/>
    </location>
</feature>
<feature type="non-terminal residue" evidence="3">
    <location>
        <position position="100"/>
    </location>
</feature>
<comment type="caution">
    <text evidence="3">The sequence shown here is derived from an EMBL/GenBank/DDBJ whole genome shotgun (WGS) entry which is preliminary data.</text>
</comment>
<dbReference type="Pfam" id="PF12072">
    <property type="entry name" value="RNase_Y_N"/>
    <property type="match status" value="1"/>
</dbReference>
<proteinExistence type="predicted"/>
<protein>
    <submittedName>
        <fullName evidence="3">Ribonuclease Y</fullName>
    </submittedName>
</protein>
<organism evidence="3 4">
    <name type="scientific">Candidatus Nomurabacteria bacterium GW2011_GWB1_35_20</name>
    <dbReference type="NCBI Taxonomy" id="1618740"/>
    <lineage>
        <taxon>Bacteria</taxon>
        <taxon>Candidatus Nomuraibacteriota</taxon>
    </lineage>
</organism>
<evidence type="ECO:0000313" key="3">
    <source>
        <dbReference type="EMBL" id="KKP71624.1"/>
    </source>
</evidence>
<accession>A0A0G0BQ21</accession>
<gene>
    <name evidence="3" type="ORF">UR70_C0022G0010</name>
</gene>
<dbReference type="InterPro" id="IPR022711">
    <property type="entry name" value="RNase_Y_N"/>
</dbReference>
<dbReference type="Proteomes" id="UP000034923">
    <property type="component" value="Unassembled WGS sequence"/>
</dbReference>
<dbReference type="EMBL" id="LBQE01000022">
    <property type="protein sequence ID" value="KKP71624.1"/>
    <property type="molecule type" value="Genomic_DNA"/>
</dbReference>
<sequence>MIILIGVGILFLGAGIGYYLRVLVALGKIKSIEIDIKQILVGAKEEAQKIIDEAKDKAEKKLAELKEEEKKQEQELKETEKRLIKKDEFLDARQVEIDKE</sequence>
<evidence type="ECO:0000256" key="1">
    <source>
        <dbReference type="SAM" id="Coils"/>
    </source>
</evidence>
<dbReference type="AlphaFoldDB" id="A0A0G0BQ21"/>
<evidence type="ECO:0000313" key="4">
    <source>
        <dbReference type="Proteomes" id="UP000034923"/>
    </source>
</evidence>